<dbReference type="Gene3D" id="3.90.226.10">
    <property type="entry name" value="2-enoyl-CoA Hydratase, Chain A, domain 1"/>
    <property type="match status" value="1"/>
</dbReference>
<gene>
    <name evidence="4" type="primary">echA</name>
    <name evidence="4" type="synonym">paaF</name>
</gene>
<dbReference type="AlphaFoldDB" id="A0A075GGU4"/>
<dbReference type="Gene3D" id="1.10.12.10">
    <property type="entry name" value="Lyase 2-enoyl-coa Hydratase, Chain A, domain 2"/>
    <property type="match status" value="1"/>
</dbReference>
<reference evidence="4" key="1">
    <citation type="journal article" date="2014" name="Genome Biol. Evol.">
        <title>Pangenome evidence for extensive interdomain horizontal transfer affecting lineage core and shell genes in uncultured planktonic thaumarchaeota and euryarchaeota.</title>
        <authorList>
            <person name="Deschamps P."/>
            <person name="Zivanovic Y."/>
            <person name="Moreira D."/>
            <person name="Rodriguez-Valera F."/>
            <person name="Lopez-Garcia P."/>
        </authorList>
    </citation>
    <scope>NUCLEOTIDE SEQUENCE</scope>
</reference>
<dbReference type="PROSITE" id="PS00166">
    <property type="entry name" value="ENOYL_COA_HYDRATASE"/>
    <property type="match status" value="1"/>
</dbReference>
<sequence length="283" mass="30025">MTGPSMSEEVLLVENVPVEGSSPAGGVISVWTLNRPEKLNALNSASHDALRQACANAEADDAVRVVVIKGAAPPPAPEGKRQKPAAFAAGADISEFVGKDSDDVRPFFENNAWEKVWNLSKPTIAMVDGFALGGGTELALSCDLRIASTRAKFGTPEINLGLIPGGGGTQRLAGMLGYGKAMEMVMTGDMVGADEALRLGLANDVVEPEEIEARTMKMAENIAKKSPYTIKVAKRAVRAALDLPLTEGILAERSEFVALFDTEDKEIGVQAFLNREDAEWVGN</sequence>
<dbReference type="InterPro" id="IPR001753">
    <property type="entry name" value="Enoyl-CoA_hydra/iso"/>
</dbReference>
<dbReference type="EC" id="4.2.1.17" evidence="4"/>
<dbReference type="CDD" id="cd06558">
    <property type="entry name" value="crotonase-like"/>
    <property type="match status" value="1"/>
</dbReference>
<dbReference type="EMBL" id="KF900613">
    <property type="protein sequence ID" value="AIF01162.1"/>
    <property type="molecule type" value="Genomic_DNA"/>
</dbReference>
<dbReference type="SUPFAM" id="SSF52096">
    <property type="entry name" value="ClpP/crotonase"/>
    <property type="match status" value="1"/>
</dbReference>
<dbReference type="GO" id="GO:0006635">
    <property type="term" value="P:fatty acid beta-oxidation"/>
    <property type="evidence" value="ECO:0007669"/>
    <property type="project" value="TreeGrafter"/>
</dbReference>
<evidence type="ECO:0000256" key="2">
    <source>
        <dbReference type="ARBA" id="ARBA00023239"/>
    </source>
</evidence>
<organism evidence="4">
    <name type="scientific">uncultured marine group II/III euryarchaeote KM3_141_E04</name>
    <dbReference type="NCBI Taxonomy" id="1457878"/>
    <lineage>
        <taxon>Archaea</taxon>
        <taxon>Methanobacteriati</taxon>
        <taxon>Methanobacteriota</taxon>
        <taxon>environmental samples</taxon>
    </lineage>
</organism>
<dbReference type="GO" id="GO:0016853">
    <property type="term" value="F:isomerase activity"/>
    <property type="evidence" value="ECO:0007669"/>
    <property type="project" value="UniProtKB-KW"/>
</dbReference>
<evidence type="ECO:0000256" key="1">
    <source>
        <dbReference type="ARBA" id="ARBA00005254"/>
    </source>
</evidence>
<keyword evidence="2 4" id="KW-0456">Lyase</keyword>
<dbReference type="PANTHER" id="PTHR11941">
    <property type="entry name" value="ENOYL-COA HYDRATASE-RELATED"/>
    <property type="match status" value="1"/>
</dbReference>
<name>A0A075GGU4_9EURY</name>
<dbReference type="PANTHER" id="PTHR11941:SF54">
    <property type="entry name" value="ENOYL-COA HYDRATASE, MITOCHONDRIAL"/>
    <property type="match status" value="1"/>
</dbReference>
<proteinExistence type="inferred from homology"/>
<evidence type="ECO:0000313" key="4">
    <source>
        <dbReference type="EMBL" id="AIF01162.1"/>
    </source>
</evidence>
<evidence type="ECO:0000256" key="3">
    <source>
        <dbReference type="RuleBase" id="RU003707"/>
    </source>
</evidence>
<keyword evidence="4" id="KW-0413">Isomerase</keyword>
<protein>
    <submittedName>
        <fullName evidence="4">Enoyl-CoA hydratase/isomerase (PaaF, echA)</fullName>
        <ecNumber evidence="4">4.2.1.17</ecNumber>
    </submittedName>
</protein>
<dbReference type="InterPro" id="IPR014748">
    <property type="entry name" value="Enoyl-CoA_hydra_C"/>
</dbReference>
<dbReference type="InterPro" id="IPR029045">
    <property type="entry name" value="ClpP/crotonase-like_dom_sf"/>
</dbReference>
<dbReference type="InterPro" id="IPR018376">
    <property type="entry name" value="Enoyl-CoA_hyd/isom_CS"/>
</dbReference>
<comment type="similarity">
    <text evidence="1 3">Belongs to the enoyl-CoA hydratase/isomerase family.</text>
</comment>
<dbReference type="FunFam" id="3.90.226.10:FF:000009">
    <property type="entry name" value="Carnitinyl-CoA dehydratase"/>
    <property type="match status" value="1"/>
</dbReference>
<accession>A0A075GGU4</accession>
<dbReference type="GO" id="GO:0004300">
    <property type="term" value="F:enoyl-CoA hydratase activity"/>
    <property type="evidence" value="ECO:0007669"/>
    <property type="project" value="UniProtKB-EC"/>
</dbReference>
<dbReference type="Pfam" id="PF00378">
    <property type="entry name" value="ECH_1"/>
    <property type="match status" value="1"/>
</dbReference>